<dbReference type="Proteomes" id="UP000600918">
    <property type="component" value="Unassembled WGS sequence"/>
</dbReference>
<comment type="caution">
    <text evidence="1">The sequence shown here is derived from an EMBL/GenBank/DDBJ whole genome shotgun (WGS) entry which is preliminary data.</text>
</comment>
<reference evidence="1" key="1">
    <citation type="journal article" date="2020" name="G3 (Bethesda)">
        <title>High-Quality Assemblies for Three Invasive Social Wasps from the &lt;i&gt;Vespula&lt;/i&gt; Genus.</title>
        <authorList>
            <person name="Harrop T.W.R."/>
            <person name="Guhlin J."/>
            <person name="McLaughlin G.M."/>
            <person name="Permina E."/>
            <person name="Stockwell P."/>
            <person name="Gilligan J."/>
            <person name="Le Lec M.F."/>
            <person name="Gruber M.A.M."/>
            <person name="Quinn O."/>
            <person name="Lovegrove M."/>
            <person name="Duncan E.J."/>
            <person name="Remnant E.J."/>
            <person name="Van Eeckhoven J."/>
            <person name="Graham B."/>
            <person name="Knapp R.A."/>
            <person name="Langford K.W."/>
            <person name="Kronenberg Z."/>
            <person name="Press M.O."/>
            <person name="Eacker S.M."/>
            <person name="Wilson-Rankin E.E."/>
            <person name="Purcell J."/>
            <person name="Lester P.J."/>
            <person name="Dearden P.K."/>
        </authorList>
    </citation>
    <scope>NUCLEOTIDE SEQUENCE</scope>
    <source>
        <strain evidence="1">Volc-1</strain>
    </source>
</reference>
<accession>A0A834P5L7</accession>
<organism evidence="1 2">
    <name type="scientific">Vespula pensylvanica</name>
    <name type="common">Western yellow jacket</name>
    <name type="synonym">Wasp</name>
    <dbReference type="NCBI Taxonomy" id="30213"/>
    <lineage>
        <taxon>Eukaryota</taxon>
        <taxon>Metazoa</taxon>
        <taxon>Ecdysozoa</taxon>
        <taxon>Arthropoda</taxon>
        <taxon>Hexapoda</taxon>
        <taxon>Insecta</taxon>
        <taxon>Pterygota</taxon>
        <taxon>Neoptera</taxon>
        <taxon>Endopterygota</taxon>
        <taxon>Hymenoptera</taxon>
        <taxon>Apocrita</taxon>
        <taxon>Aculeata</taxon>
        <taxon>Vespoidea</taxon>
        <taxon>Vespidae</taxon>
        <taxon>Vespinae</taxon>
        <taxon>Vespula</taxon>
    </lineage>
</organism>
<evidence type="ECO:0000313" key="1">
    <source>
        <dbReference type="EMBL" id="KAF7429386.1"/>
    </source>
</evidence>
<sequence length="163" mass="18768">MSYFWLSKDKVKEDRLKFVVERADPWNFIEIFEWKRSLTCVKRQELSVGLDPKMEGDDRRRERDDSPLRSSLVGHCHYGDGPAIISFEIISGPGVLSEERRRKEGNMRGNNNNGGWRRRQIYEAAGAAEATRQGPRCLMFKSAITRSFGDICHCRCQPATQSI</sequence>
<proteinExistence type="predicted"/>
<dbReference type="EMBL" id="JACSDY010000004">
    <property type="protein sequence ID" value="KAF7429386.1"/>
    <property type="molecule type" value="Genomic_DNA"/>
</dbReference>
<keyword evidence="2" id="KW-1185">Reference proteome</keyword>
<name>A0A834P5L7_VESPE</name>
<dbReference type="AlphaFoldDB" id="A0A834P5L7"/>
<gene>
    <name evidence="1" type="ORF">H0235_005784</name>
</gene>
<protein>
    <submittedName>
        <fullName evidence="1">Uncharacterized protein</fullName>
    </submittedName>
</protein>
<evidence type="ECO:0000313" key="2">
    <source>
        <dbReference type="Proteomes" id="UP000600918"/>
    </source>
</evidence>